<dbReference type="InterPro" id="IPR013249">
    <property type="entry name" value="RNA_pol_sigma70_r4_t2"/>
</dbReference>
<dbReference type="Pfam" id="PF22029">
    <property type="entry name" value="PhyR_sigma2"/>
    <property type="match status" value="1"/>
</dbReference>
<evidence type="ECO:0000313" key="7">
    <source>
        <dbReference type="EMBL" id="MFC4353366.1"/>
    </source>
</evidence>
<feature type="domain" description="PhyR sigma2" evidence="6">
    <location>
        <begin position="14"/>
        <end position="62"/>
    </location>
</feature>
<evidence type="ECO:0000313" key="8">
    <source>
        <dbReference type="Proteomes" id="UP001595799"/>
    </source>
</evidence>
<dbReference type="PANTHER" id="PTHR43133:SF25">
    <property type="entry name" value="RNA POLYMERASE SIGMA FACTOR RFAY-RELATED"/>
    <property type="match status" value="1"/>
</dbReference>
<dbReference type="PANTHER" id="PTHR43133">
    <property type="entry name" value="RNA POLYMERASE ECF-TYPE SIGMA FACTO"/>
    <property type="match status" value="1"/>
</dbReference>
<evidence type="ECO:0000256" key="2">
    <source>
        <dbReference type="ARBA" id="ARBA00023015"/>
    </source>
</evidence>
<gene>
    <name evidence="7" type="ORF">ACFOW6_17595</name>
</gene>
<reference evidence="8" key="1">
    <citation type="journal article" date="2019" name="Int. J. Syst. Evol. Microbiol.">
        <title>The Global Catalogue of Microorganisms (GCM) 10K type strain sequencing project: providing services to taxonomists for standard genome sequencing and annotation.</title>
        <authorList>
            <consortium name="The Broad Institute Genomics Platform"/>
            <consortium name="The Broad Institute Genome Sequencing Center for Infectious Disease"/>
            <person name="Wu L."/>
            <person name="Ma J."/>
        </authorList>
    </citation>
    <scope>NUCLEOTIDE SEQUENCE [LARGE SCALE GENOMIC DNA]</scope>
    <source>
        <strain evidence="8">CECT 8472</strain>
    </source>
</reference>
<keyword evidence="2" id="KW-0805">Transcription regulation</keyword>
<sequence length="173" mass="19765">MSDDYGWLISRETAGLRRYARALVRDPVRADDLVQDCLERAIRKRKQLRSQGSVKSWLFRILYTVYLNGRKTRYAAPTDEAIEETVSIVQPAQHKQLECKTILEALDRLPEDQREAIMLVALEGVSYTEAATILGVELGTLKSRLSRGRETLRQIHAITEEKPPSTATLRRVK</sequence>
<dbReference type="SUPFAM" id="SSF88946">
    <property type="entry name" value="Sigma2 domain of RNA polymerase sigma factors"/>
    <property type="match status" value="1"/>
</dbReference>
<comment type="similarity">
    <text evidence="1">Belongs to the sigma-70 factor family. ECF subfamily.</text>
</comment>
<dbReference type="InterPro" id="IPR039425">
    <property type="entry name" value="RNA_pol_sigma-70-like"/>
</dbReference>
<dbReference type="RefSeq" id="WP_382423742.1">
    <property type="nucleotide sequence ID" value="NZ_JBHSCW010000012.1"/>
</dbReference>
<dbReference type="NCBIfam" id="TIGR02937">
    <property type="entry name" value="sigma70-ECF"/>
    <property type="match status" value="1"/>
</dbReference>
<proteinExistence type="inferred from homology"/>
<dbReference type="Proteomes" id="UP001595799">
    <property type="component" value="Unassembled WGS sequence"/>
</dbReference>
<dbReference type="SUPFAM" id="SSF88659">
    <property type="entry name" value="Sigma3 and sigma4 domains of RNA polymerase sigma factors"/>
    <property type="match status" value="1"/>
</dbReference>
<dbReference type="InterPro" id="IPR036388">
    <property type="entry name" value="WH-like_DNA-bd_sf"/>
</dbReference>
<dbReference type="InterPro" id="IPR053866">
    <property type="entry name" value="PhyR_sigma2"/>
</dbReference>
<protein>
    <submittedName>
        <fullName evidence="7">Sigma-70 family RNA polymerase sigma factor</fullName>
    </submittedName>
</protein>
<name>A0ABV8URL7_9PROT</name>
<evidence type="ECO:0000259" key="5">
    <source>
        <dbReference type="Pfam" id="PF08281"/>
    </source>
</evidence>
<evidence type="ECO:0000259" key="6">
    <source>
        <dbReference type="Pfam" id="PF22029"/>
    </source>
</evidence>
<evidence type="ECO:0000256" key="4">
    <source>
        <dbReference type="ARBA" id="ARBA00023163"/>
    </source>
</evidence>
<dbReference type="InterPro" id="IPR013325">
    <property type="entry name" value="RNA_pol_sigma_r2"/>
</dbReference>
<comment type="caution">
    <text evidence="7">The sequence shown here is derived from an EMBL/GenBank/DDBJ whole genome shotgun (WGS) entry which is preliminary data.</text>
</comment>
<dbReference type="Pfam" id="PF08281">
    <property type="entry name" value="Sigma70_r4_2"/>
    <property type="match status" value="1"/>
</dbReference>
<dbReference type="Gene3D" id="1.10.1740.10">
    <property type="match status" value="1"/>
</dbReference>
<evidence type="ECO:0000256" key="3">
    <source>
        <dbReference type="ARBA" id="ARBA00023082"/>
    </source>
</evidence>
<accession>A0ABV8URL7</accession>
<keyword evidence="3" id="KW-0731">Sigma factor</keyword>
<dbReference type="CDD" id="cd06171">
    <property type="entry name" value="Sigma70_r4"/>
    <property type="match status" value="1"/>
</dbReference>
<evidence type="ECO:0000256" key="1">
    <source>
        <dbReference type="ARBA" id="ARBA00010641"/>
    </source>
</evidence>
<organism evidence="7 8">
    <name type="scientific">Fodinicurvata halophila</name>
    <dbReference type="NCBI Taxonomy" id="1419723"/>
    <lineage>
        <taxon>Bacteria</taxon>
        <taxon>Pseudomonadati</taxon>
        <taxon>Pseudomonadota</taxon>
        <taxon>Alphaproteobacteria</taxon>
        <taxon>Rhodospirillales</taxon>
        <taxon>Rhodovibrionaceae</taxon>
        <taxon>Fodinicurvata</taxon>
    </lineage>
</organism>
<dbReference type="Gene3D" id="1.10.10.10">
    <property type="entry name" value="Winged helix-like DNA-binding domain superfamily/Winged helix DNA-binding domain"/>
    <property type="match status" value="1"/>
</dbReference>
<dbReference type="InterPro" id="IPR013324">
    <property type="entry name" value="RNA_pol_sigma_r3/r4-like"/>
</dbReference>
<keyword evidence="4" id="KW-0804">Transcription</keyword>
<dbReference type="InterPro" id="IPR014284">
    <property type="entry name" value="RNA_pol_sigma-70_dom"/>
</dbReference>
<feature type="domain" description="RNA polymerase sigma factor 70 region 4 type 2" evidence="5">
    <location>
        <begin position="102"/>
        <end position="152"/>
    </location>
</feature>
<dbReference type="EMBL" id="JBHSCW010000012">
    <property type="protein sequence ID" value="MFC4353366.1"/>
    <property type="molecule type" value="Genomic_DNA"/>
</dbReference>
<keyword evidence="8" id="KW-1185">Reference proteome</keyword>